<evidence type="ECO:0000313" key="4">
    <source>
        <dbReference type="EMBL" id="KAK9052338.1"/>
    </source>
</evidence>
<comment type="caution">
    <text evidence="4">The sequence shown here is derived from an EMBL/GenBank/DDBJ whole genome shotgun (WGS) entry which is preliminary data.</text>
</comment>
<feature type="domain" description="UBC core" evidence="3">
    <location>
        <begin position="217"/>
        <end position="377"/>
    </location>
</feature>
<name>A0AAP0CBQ6_9ASTR</name>
<evidence type="ECO:0000256" key="1">
    <source>
        <dbReference type="ARBA" id="ARBA00022679"/>
    </source>
</evidence>
<gene>
    <name evidence="4" type="ORF">SSX86_028967</name>
</gene>
<dbReference type="PROSITE" id="PS50127">
    <property type="entry name" value="UBC_2"/>
    <property type="match status" value="1"/>
</dbReference>
<dbReference type="Gene3D" id="3.10.110.10">
    <property type="entry name" value="Ubiquitin Conjugating Enzyme"/>
    <property type="match status" value="1"/>
</dbReference>
<dbReference type="InterPro" id="IPR000608">
    <property type="entry name" value="UBC"/>
</dbReference>
<evidence type="ECO:0000313" key="5">
    <source>
        <dbReference type="Proteomes" id="UP001408789"/>
    </source>
</evidence>
<accession>A0AAP0CBQ6</accession>
<dbReference type="PANTHER" id="PTHR46116:SF41">
    <property type="entry name" value="UBIQUITIN-CONJUGATING ENZYME E2 25-RELATED"/>
    <property type="match status" value="1"/>
</dbReference>
<keyword evidence="5" id="KW-1185">Reference proteome</keyword>
<keyword evidence="1" id="KW-0808">Transferase</keyword>
<sequence length="500" mass="58223">MDDTKVLPLSDDPTSGSFMLSDDDDYYEDHAFILDKTPIFSPHMDPWNPVEWREVTEENNDDAIDEQVEKKWEVMFTDGDAIAPAMSIEVEKTWMGVYSYIHSFVPPKMYGTLSSPGVHIILNVRLPAKHRWSRPSRFQAFCKKYRSSFLDLMKYYVRAGVYQLDDVLPENRRGTCQTVIPDDKDVLSRYKNFKRFAKVADDQDHLFYKLKETYTELWEARILAERRVLRENMPEMIYVRAYESRMDLLRAVIIGPKGTPYHDGLFFFDVHFPPMYPYCAPTLRYHSFGFAMNPHMFKCGEVRLNIIKTFELMIPKLWRSCCTTVLELLVSIKDKILKEDPLFLQPGLLQSGSSVVAEYFSLLYNEDILINSLKTMVHIIDNPPKHFEDFVVGHFHNRERHILEACEAYMKGLRAGAVVGSMGGNRDKCCSMEFKKNVESCRDGLVNCFNKTRAIETKNPLMVFKHLQRNILIIHWKYLISSRNRRAAQSTSTLATIMDQ</sequence>
<organism evidence="4 5">
    <name type="scientific">Deinandra increscens subsp. villosa</name>
    <dbReference type="NCBI Taxonomy" id="3103831"/>
    <lineage>
        <taxon>Eukaryota</taxon>
        <taxon>Viridiplantae</taxon>
        <taxon>Streptophyta</taxon>
        <taxon>Embryophyta</taxon>
        <taxon>Tracheophyta</taxon>
        <taxon>Spermatophyta</taxon>
        <taxon>Magnoliopsida</taxon>
        <taxon>eudicotyledons</taxon>
        <taxon>Gunneridae</taxon>
        <taxon>Pentapetalae</taxon>
        <taxon>asterids</taxon>
        <taxon>campanulids</taxon>
        <taxon>Asterales</taxon>
        <taxon>Asteraceae</taxon>
        <taxon>Asteroideae</taxon>
        <taxon>Heliantheae alliance</taxon>
        <taxon>Madieae</taxon>
        <taxon>Madiinae</taxon>
        <taxon>Deinandra</taxon>
    </lineage>
</organism>
<dbReference type="SMART" id="SM00212">
    <property type="entry name" value="UBCc"/>
    <property type="match status" value="1"/>
</dbReference>
<reference evidence="4 5" key="1">
    <citation type="submission" date="2024-04" db="EMBL/GenBank/DDBJ databases">
        <title>The reference genome of an endangered Asteraceae, Deinandra increscens subsp. villosa, native to the Central Coast of California.</title>
        <authorList>
            <person name="Guilliams M."/>
            <person name="Hasenstab-Lehman K."/>
            <person name="Meyer R."/>
            <person name="Mcevoy S."/>
        </authorList>
    </citation>
    <scope>NUCLEOTIDE SEQUENCE [LARGE SCALE GENOMIC DNA]</scope>
    <source>
        <tissue evidence="4">Leaf</tissue>
    </source>
</reference>
<dbReference type="GO" id="GO:0061631">
    <property type="term" value="F:ubiquitin conjugating enzyme activity"/>
    <property type="evidence" value="ECO:0007669"/>
    <property type="project" value="TreeGrafter"/>
</dbReference>
<dbReference type="Proteomes" id="UP001408789">
    <property type="component" value="Unassembled WGS sequence"/>
</dbReference>
<dbReference type="PANTHER" id="PTHR46116">
    <property type="entry name" value="(E3-INDEPENDENT) E2 UBIQUITIN-CONJUGATING ENZYME"/>
    <property type="match status" value="1"/>
</dbReference>
<dbReference type="AlphaFoldDB" id="A0AAP0CBQ6"/>
<evidence type="ECO:0000256" key="2">
    <source>
        <dbReference type="ARBA" id="ARBA00022786"/>
    </source>
</evidence>
<dbReference type="Pfam" id="PF00179">
    <property type="entry name" value="UQ_con"/>
    <property type="match status" value="1"/>
</dbReference>
<dbReference type="SUPFAM" id="SSF54495">
    <property type="entry name" value="UBC-like"/>
    <property type="match status" value="1"/>
</dbReference>
<keyword evidence="2" id="KW-0833">Ubl conjugation pathway</keyword>
<dbReference type="EMBL" id="JBCNJP010000027">
    <property type="protein sequence ID" value="KAK9052338.1"/>
    <property type="molecule type" value="Genomic_DNA"/>
</dbReference>
<proteinExistence type="predicted"/>
<dbReference type="InterPro" id="IPR016135">
    <property type="entry name" value="UBQ-conjugating_enzyme/RWD"/>
</dbReference>
<protein>
    <recommendedName>
        <fullName evidence="3">UBC core domain-containing protein</fullName>
    </recommendedName>
</protein>
<evidence type="ECO:0000259" key="3">
    <source>
        <dbReference type="PROSITE" id="PS50127"/>
    </source>
</evidence>